<accession>A0A1X2GZC9</accession>
<reference evidence="1 2" key="1">
    <citation type="submission" date="2016-07" db="EMBL/GenBank/DDBJ databases">
        <title>Pervasive Adenine N6-methylation of Active Genes in Fungi.</title>
        <authorList>
            <consortium name="DOE Joint Genome Institute"/>
            <person name="Mondo S.J."/>
            <person name="Dannebaum R.O."/>
            <person name="Kuo R.C."/>
            <person name="Labutti K."/>
            <person name="Haridas S."/>
            <person name="Kuo A."/>
            <person name="Salamov A."/>
            <person name="Ahrendt S.R."/>
            <person name="Lipzen A."/>
            <person name="Sullivan W."/>
            <person name="Andreopoulos W.B."/>
            <person name="Clum A."/>
            <person name="Lindquist E."/>
            <person name="Daum C."/>
            <person name="Ramamoorthy G.K."/>
            <person name="Gryganskyi A."/>
            <person name="Culley D."/>
            <person name="Magnuson J.K."/>
            <person name="James T.Y."/>
            <person name="O'Malley M.A."/>
            <person name="Stajich J.E."/>
            <person name="Spatafora J.W."/>
            <person name="Visel A."/>
            <person name="Grigoriev I.V."/>
        </authorList>
    </citation>
    <scope>NUCLEOTIDE SEQUENCE [LARGE SCALE GENOMIC DNA]</scope>
    <source>
        <strain evidence="1 2">NRRL 2496</strain>
    </source>
</reference>
<protein>
    <submittedName>
        <fullName evidence="1">Uncharacterized protein</fullName>
    </submittedName>
</protein>
<sequence>MSEDAVRGARWGVVLQKLGGWVSCLGDCCCYGCLRCSGIESYFHGYPLCWCCWYFLTKSAGCCQSTSG</sequence>
<comment type="caution">
    <text evidence="1">The sequence shown here is derived from an EMBL/GenBank/DDBJ whole genome shotgun (WGS) entry which is preliminary data.</text>
</comment>
<organism evidence="1 2">
    <name type="scientific">Syncephalastrum racemosum</name>
    <name type="common">Filamentous fungus</name>
    <dbReference type="NCBI Taxonomy" id="13706"/>
    <lineage>
        <taxon>Eukaryota</taxon>
        <taxon>Fungi</taxon>
        <taxon>Fungi incertae sedis</taxon>
        <taxon>Mucoromycota</taxon>
        <taxon>Mucoromycotina</taxon>
        <taxon>Mucoromycetes</taxon>
        <taxon>Mucorales</taxon>
        <taxon>Syncephalastraceae</taxon>
        <taxon>Syncephalastrum</taxon>
    </lineage>
</organism>
<dbReference type="Proteomes" id="UP000242180">
    <property type="component" value="Unassembled WGS sequence"/>
</dbReference>
<proteinExistence type="predicted"/>
<dbReference type="EMBL" id="MCGN01000013">
    <property type="protein sequence ID" value="ORY89900.1"/>
    <property type="molecule type" value="Genomic_DNA"/>
</dbReference>
<evidence type="ECO:0000313" key="1">
    <source>
        <dbReference type="EMBL" id="ORY89900.1"/>
    </source>
</evidence>
<dbReference type="InParanoid" id="A0A1X2GZC9"/>
<dbReference type="AlphaFoldDB" id="A0A1X2GZC9"/>
<gene>
    <name evidence="1" type="ORF">BCR43DRAFT_499669</name>
</gene>
<keyword evidence="2" id="KW-1185">Reference proteome</keyword>
<evidence type="ECO:0000313" key="2">
    <source>
        <dbReference type="Proteomes" id="UP000242180"/>
    </source>
</evidence>
<name>A0A1X2GZC9_SYNRA</name>